<sequence>MRSTTAYNSIHLTCSPQAAYEFVTKPDNWVGTHPVTVEVGGDGTGQPAGQGVSWTEMISAHGKEPYRVEWTVTEAVPGARWVIVCPNLRGPGEYCQIVYTFDESDGGTEFTRVMTIHSPVNDVHGQYLENVKKALEG</sequence>
<dbReference type="SUPFAM" id="SSF55961">
    <property type="entry name" value="Bet v1-like"/>
    <property type="match status" value="1"/>
</dbReference>
<name>A0ABP7DKS1_9ACTN</name>
<dbReference type="EMBL" id="BAABEP010000001">
    <property type="protein sequence ID" value="GAA3706981.1"/>
    <property type="molecule type" value="Genomic_DNA"/>
</dbReference>
<evidence type="ECO:0000313" key="1">
    <source>
        <dbReference type="EMBL" id="GAA3706981.1"/>
    </source>
</evidence>
<dbReference type="Gene3D" id="3.30.530.20">
    <property type="match status" value="1"/>
</dbReference>
<accession>A0ABP7DKS1</accession>
<protein>
    <recommendedName>
        <fullName evidence="3">Polyketide cyclase</fullName>
    </recommendedName>
</protein>
<comment type="caution">
    <text evidence="1">The sequence shown here is derived from an EMBL/GenBank/DDBJ whole genome shotgun (WGS) entry which is preliminary data.</text>
</comment>
<evidence type="ECO:0008006" key="3">
    <source>
        <dbReference type="Google" id="ProtNLM"/>
    </source>
</evidence>
<evidence type="ECO:0000313" key="2">
    <source>
        <dbReference type="Proteomes" id="UP001499884"/>
    </source>
</evidence>
<gene>
    <name evidence="1" type="ORF">GCM10023082_01180</name>
</gene>
<dbReference type="Pfam" id="PF10604">
    <property type="entry name" value="Polyketide_cyc2"/>
    <property type="match status" value="1"/>
</dbReference>
<dbReference type="CDD" id="cd07812">
    <property type="entry name" value="SRPBCC"/>
    <property type="match status" value="1"/>
</dbReference>
<reference evidence="2" key="1">
    <citation type="journal article" date="2019" name="Int. J. Syst. Evol. Microbiol.">
        <title>The Global Catalogue of Microorganisms (GCM) 10K type strain sequencing project: providing services to taxonomists for standard genome sequencing and annotation.</title>
        <authorList>
            <consortium name="The Broad Institute Genomics Platform"/>
            <consortium name="The Broad Institute Genome Sequencing Center for Infectious Disease"/>
            <person name="Wu L."/>
            <person name="Ma J."/>
        </authorList>
    </citation>
    <scope>NUCLEOTIDE SEQUENCE [LARGE SCALE GENOMIC DNA]</scope>
    <source>
        <strain evidence="2">JCM 30846</strain>
    </source>
</reference>
<dbReference type="Proteomes" id="UP001499884">
    <property type="component" value="Unassembled WGS sequence"/>
</dbReference>
<proteinExistence type="predicted"/>
<dbReference type="RefSeq" id="WP_345639774.1">
    <property type="nucleotide sequence ID" value="NZ_BAABEP010000001.1"/>
</dbReference>
<keyword evidence="2" id="KW-1185">Reference proteome</keyword>
<organism evidence="1 2">
    <name type="scientific">Streptomyces tremellae</name>
    <dbReference type="NCBI Taxonomy" id="1124239"/>
    <lineage>
        <taxon>Bacteria</taxon>
        <taxon>Bacillati</taxon>
        <taxon>Actinomycetota</taxon>
        <taxon>Actinomycetes</taxon>
        <taxon>Kitasatosporales</taxon>
        <taxon>Streptomycetaceae</taxon>
        <taxon>Streptomyces</taxon>
    </lineage>
</organism>
<dbReference type="InterPro" id="IPR019587">
    <property type="entry name" value="Polyketide_cyclase/dehydratase"/>
</dbReference>
<dbReference type="InterPro" id="IPR023393">
    <property type="entry name" value="START-like_dom_sf"/>
</dbReference>